<feature type="compositionally biased region" description="Gly residues" evidence="3">
    <location>
        <begin position="47"/>
        <end position="56"/>
    </location>
</feature>
<feature type="compositionally biased region" description="Gly residues" evidence="3">
    <location>
        <begin position="16"/>
        <end position="38"/>
    </location>
</feature>
<dbReference type="CDD" id="cd12694">
    <property type="entry name" value="RRM2_hnRNPL_like"/>
    <property type="match status" value="1"/>
</dbReference>
<gene>
    <name evidence="4" type="ORF">CTOB1V02_LOCUS12622</name>
</gene>
<evidence type="ECO:0000256" key="3">
    <source>
        <dbReference type="SAM" id="MobiDB-lite"/>
    </source>
</evidence>
<proteinExistence type="predicted"/>
<dbReference type="Gene3D" id="3.30.70.330">
    <property type="match status" value="1"/>
</dbReference>
<dbReference type="EMBL" id="OB669907">
    <property type="protein sequence ID" value="CAD7234806.1"/>
    <property type="molecule type" value="Genomic_DNA"/>
</dbReference>
<sequence>MRGRGGFHSSPRGAARGNGGGPGRGRGFGSLRGGGSDRGGMSRNDRGGGFGMGSGEGRPRMGEGLSGGGGFGPDRKRPRMEAPENKILLFTIINPLYPITTEVMNKICSRFGEVLRIVVFKKTGVQSMVEFADLEGAKQAKLELEGADIYSNCCTLSIEYAKADRLNVYKNDSETWDYTTDFNDSGFNGSGVSLFPQCSTEAVTVHVRRTNDAAKPYDLP</sequence>
<protein>
    <submittedName>
        <fullName evidence="4">Uncharacterized protein</fullName>
    </submittedName>
</protein>
<dbReference type="OrthoDB" id="302770at2759"/>
<dbReference type="InterPro" id="IPR021790">
    <property type="entry name" value="PTBP1-like_RRM2"/>
</dbReference>
<dbReference type="Pfam" id="PF11835">
    <property type="entry name" value="RRM_8"/>
    <property type="match status" value="1"/>
</dbReference>
<dbReference type="InterPro" id="IPR035979">
    <property type="entry name" value="RBD_domain_sf"/>
</dbReference>
<dbReference type="PANTHER" id="PTHR15592">
    <property type="entry name" value="MATRIN 3/NUCLEAR PROTEIN 220-RELATED"/>
    <property type="match status" value="1"/>
</dbReference>
<dbReference type="AlphaFoldDB" id="A0A7R8WUN0"/>
<feature type="region of interest" description="Disordered" evidence="3">
    <location>
        <begin position="1"/>
        <end position="79"/>
    </location>
</feature>
<evidence type="ECO:0000256" key="1">
    <source>
        <dbReference type="ARBA" id="ARBA00022737"/>
    </source>
</evidence>
<evidence type="ECO:0000313" key="4">
    <source>
        <dbReference type="EMBL" id="CAD7234806.1"/>
    </source>
</evidence>
<reference evidence="4" key="1">
    <citation type="submission" date="2020-11" db="EMBL/GenBank/DDBJ databases">
        <authorList>
            <person name="Tran Van P."/>
        </authorList>
    </citation>
    <scope>NUCLEOTIDE SEQUENCE</scope>
</reference>
<keyword evidence="1" id="KW-0677">Repeat</keyword>
<accession>A0A7R8WUN0</accession>
<dbReference type="SUPFAM" id="SSF54928">
    <property type="entry name" value="RNA-binding domain, RBD"/>
    <property type="match status" value="1"/>
</dbReference>
<name>A0A7R8WUN0_9CRUS</name>
<dbReference type="InterPro" id="IPR012677">
    <property type="entry name" value="Nucleotide-bd_a/b_plait_sf"/>
</dbReference>
<evidence type="ECO:0000256" key="2">
    <source>
        <dbReference type="ARBA" id="ARBA00022884"/>
    </source>
</evidence>
<keyword evidence="2" id="KW-0694">RNA-binding</keyword>
<dbReference type="FunFam" id="3.30.70.330:FF:000072">
    <property type="entry name" value="heterogeneous nuclear ribonucleoprotein L isoform X1"/>
    <property type="match status" value="1"/>
</dbReference>
<dbReference type="GO" id="GO:0003723">
    <property type="term" value="F:RNA binding"/>
    <property type="evidence" value="ECO:0007669"/>
    <property type="project" value="UniProtKB-KW"/>
</dbReference>
<organism evidence="4">
    <name type="scientific">Cyprideis torosa</name>
    <dbReference type="NCBI Taxonomy" id="163714"/>
    <lineage>
        <taxon>Eukaryota</taxon>
        <taxon>Metazoa</taxon>
        <taxon>Ecdysozoa</taxon>
        <taxon>Arthropoda</taxon>
        <taxon>Crustacea</taxon>
        <taxon>Oligostraca</taxon>
        <taxon>Ostracoda</taxon>
        <taxon>Podocopa</taxon>
        <taxon>Podocopida</taxon>
        <taxon>Cytherocopina</taxon>
        <taxon>Cytheroidea</taxon>
        <taxon>Cytherideidae</taxon>
        <taxon>Cyprideis</taxon>
    </lineage>
</organism>